<keyword evidence="2" id="KW-0378">Hydrolase</keyword>
<evidence type="ECO:0000256" key="1">
    <source>
        <dbReference type="ARBA" id="ARBA00022723"/>
    </source>
</evidence>
<accession>A0AAD2JTR8</accession>
<proteinExistence type="predicted"/>
<evidence type="ECO:0000313" key="3">
    <source>
        <dbReference type="Proteomes" id="UP001296049"/>
    </source>
</evidence>
<keyword evidence="1" id="KW-0479">Metal-binding</keyword>
<evidence type="ECO:0000313" key="2">
    <source>
        <dbReference type="EMBL" id="CAK1257561.1"/>
    </source>
</evidence>
<keyword evidence="2" id="KW-0255">Endonuclease</keyword>
<dbReference type="EMBL" id="OY757092">
    <property type="protein sequence ID" value="CAK1257561.1"/>
    <property type="molecule type" value="Genomic_DNA"/>
</dbReference>
<gene>
    <name evidence="2" type="ORF">K24PH164C1_LOCUS31</name>
</gene>
<dbReference type="Gene3D" id="3.30.40.220">
    <property type="match status" value="1"/>
</dbReference>
<reference evidence="2 3" key="1">
    <citation type="submission" date="2023-10" db="EMBL/GenBank/DDBJ databases">
        <authorList>
            <person name="Robby Concha-Eloko"/>
            <person name="Pilar Barberan- Martinez"/>
            <person name="Rafael Sanjuan"/>
            <person name="Pilar Domingo-Calap"/>
        </authorList>
    </citation>
    <scope>NUCLEOTIDE SEQUENCE [LARGE SCALE GENOMIC DNA]</scope>
</reference>
<sequence length="187" mass="21192">MEGGVREIKPKADTGKRFRDMVVYTWDCPYCGKEFEAIRTKIFNTSKRGGLGHCGCQTKLRQRERNKGRAPSNKLDDLTASANKVWQYSTKLGRSITKEDAKALVSADCYYCGAKPRTYRELGGGRWARKSTVPTNGIDRKDSQVGYHLHNCVPCCPTCNYMKSDMHHDDFVALCKRIALHLHINIT</sequence>
<protein>
    <submittedName>
        <fullName evidence="2">HNH endonuclease</fullName>
    </submittedName>
</protein>
<keyword evidence="3" id="KW-1185">Reference proteome</keyword>
<dbReference type="GO" id="GO:0004519">
    <property type="term" value="F:endonuclease activity"/>
    <property type="evidence" value="ECO:0007669"/>
    <property type="project" value="UniProtKB-KW"/>
</dbReference>
<keyword evidence="2" id="KW-0540">Nuclease</keyword>
<name>A0AAD2JTR8_9CAUD</name>
<dbReference type="InterPro" id="IPR018527">
    <property type="entry name" value="Rubredoxin_Fe_BS"/>
</dbReference>
<organism evidence="2 3">
    <name type="scientific">Klebsiella phage vB_Kpn_K24PH164C1</name>
    <dbReference type="NCBI Taxonomy" id="3071676"/>
    <lineage>
        <taxon>Viruses</taxon>
        <taxon>Duplodnaviria</taxon>
        <taxon>Heunggongvirae</taxon>
        <taxon>Uroviricota</taxon>
        <taxon>Caudoviricetes</taxon>
        <taxon>Autographivirales</taxon>
        <taxon>Autoscriptoviridae</taxon>
        <taxon>Slopekvirinae</taxon>
        <taxon>Drulisvirus</taxon>
        <taxon>Drulisvirus K24PH164C1</taxon>
    </lineage>
</organism>
<dbReference type="PROSITE" id="PS00202">
    <property type="entry name" value="RUBREDOXIN"/>
    <property type="match status" value="1"/>
</dbReference>
<dbReference type="Proteomes" id="UP001296049">
    <property type="component" value="Chromosome"/>
</dbReference>
<dbReference type="GO" id="GO:0046872">
    <property type="term" value="F:metal ion binding"/>
    <property type="evidence" value="ECO:0007669"/>
    <property type="project" value="UniProtKB-KW"/>
</dbReference>